<keyword evidence="1" id="KW-1185">Reference proteome</keyword>
<dbReference type="AlphaFoldDB" id="A0A914CIV1"/>
<organism evidence="1 2">
    <name type="scientific">Acrobeloides nanus</name>
    <dbReference type="NCBI Taxonomy" id="290746"/>
    <lineage>
        <taxon>Eukaryota</taxon>
        <taxon>Metazoa</taxon>
        <taxon>Ecdysozoa</taxon>
        <taxon>Nematoda</taxon>
        <taxon>Chromadorea</taxon>
        <taxon>Rhabditida</taxon>
        <taxon>Tylenchina</taxon>
        <taxon>Cephalobomorpha</taxon>
        <taxon>Cephaloboidea</taxon>
        <taxon>Cephalobidae</taxon>
        <taxon>Acrobeloides</taxon>
    </lineage>
</organism>
<proteinExistence type="predicted"/>
<protein>
    <submittedName>
        <fullName evidence="2">Uncharacterized protein</fullName>
    </submittedName>
</protein>
<name>A0A914CIV1_9BILA</name>
<dbReference type="Proteomes" id="UP000887540">
    <property type="component" value="Unplaced"/>
</dbReference>
<evidence type="ECO:0000313" key="1">
    <source>
        <dbReference type="Proteomes" id="UP000887540"/>
    </source>
</evidence>
<accession>A0A914CIV1</accession>
<evidence type="ECO:0000313" key="2">
    <source>
        <dbReference type="WBParaSite" id="ACRNAN_scaffold10849.g16358.t1"/>
    </source>
</evidence>
<sequence length="80" mass="9027">MLTRESLKMDDNKIRATDASGAGVSAILKVVDQKKFPNQNEIMLGLDRESFIKELETLEFSDVCQVLANKKWPLDTAMCH</sequence>
<dbReference type="WBParaSite" id="ACRNAN_scaffold10849.g16358.t1">
    <property type="protein sequence ID" value="ACRNAN_scaffold10849.g16358.t1"/>
    <property type="gene ID" value="ACRNAN_scaffold10849.g16358"/>
</dbReference>
<reference evidence="2" key="1">
    <citation type="submission" date="2022-11" db="UniProtKB">
        <authorList>
            <consortium name="WormBaseParasite"/>
        </authorList>
    </citation>
    <scope>IDENTIFICATION</scope>
</reference>